<keyword evidence="3" id="KW-0378">Hydrolase</keyword>
<evidence type="ECO:0000259" key="6">
    <source>
        <dbReference type="PROSITE" id="PS51935"/>
    </source>
</evidence>
<name>A0A540R8S2_9CORY</name>
<gene>
    <name evidence="7" type="ORF">EJK80_03120</name>
</gene>
<evidence type="ECO:0000313" key="8">
    <source>
        <dbReference type="Proteomes" id="UP000318080"/>
    </source>
</evidence>
<accession>A0A540R8S2</accession>
<feature type="domain" description="NlpC/P60" evidence="6">
    <location>
        <begin position="208"/>
        <end position="321"/>
    </location>
</feature>
<dbReference type="SUPFAM" id="SSF54001">
    <property type="entry name" value="Cysteine proteinases"/>
    <property type="match status" value="1"/>
</dbReference>
<feature type="region of interest" description="Disordered" evidence="5">
    <location>
        <begin position="160"/>
        <end position="183"/>
    </location>
</feature>
<comment type="similarity">
    <text evidence="1">Belongs to the peptidase C40 family.</text>
</comment>
<evidence type="ECO:0000313" key="7">
    <source>
        <dbReference type="EMBL" id="TQE44136.1"/>
    </source>
</evidence>
<feature type="compositionally biased region" description="Low complexity" evidence="5">
    <location>
        <begin position="171"/>
        <end position="182"/>
    </location>
</feature>
<dbReference type="PANTHER" id="PTHR47359">
    <property type="entry name" value="PEPTIDOGLYCAN DL-ENDOPEPTIDASE CWLO"/>
    <property type="match status" value="1"/>
</dbReference>
<evidence type="ECO:0000256" key="1">
    <source>
        <dbReference type="ARBA" id="ARBA00007074"/>
    </source>
</evidence>
<dbReference type="PROSITE" id="PS51935">
    <property type="entry name" value="NLPC_P60"/>
    <property type="match status" value="1"/>
</dbReference>
<reference evidence="7 8" key="1">
    <citation type="submission" date="2019-06" db="EMBL/GenBank/DDBJ databases">
        <title>Draft genome of C. phoceense Strain 272.</title>
        <authorList>
            <person name="Pacheco L.G.C."/>
            <person name="Barberis C.M."/>
            <person name="Almuzara M.N."/>
            <person name="Traglia G.M."/>
            <person name="Santos C.S."/>
            <person name="Rocha D.J.P.G."/>
            <person name="Aguiar E.R.G.R."/>
            <person name="Vay C.A."/>
        </authorList>
    </citation>
    <scope>NUCLEOTIDE SEQUENCE [LARGE SCALE GENOMIC DNA]</scope>
    <source>
        <strain evidence="7 8">272</strain>
    </source>
</reference>
<dbReference type="AlphaFoldDB" id="A0A540R8S2"/>
<keyword evidence="2" id="KW-0645">Protease</keyword>
<comment type="caution">
    <text evidence="7">The sequence shown here is derived from an EMBL/GenBank/DDBJ whole genome shotgun (WGS) entry which is preliminary data.</text>
</comment>
<dbReference type="Proteomes" id="UP000318080">
    <property type="component" value="Unassembled WGS sequence"/>
</dbReference>
<sequence length="321" mass="33716">MMVIMDAIRQISALRPAELPAVPTPRMPDVSSVHELARITDGTPEKILRAVDSLRADSAQIEKLQREARQLAFGCIRDLFALGLRLLQEAVPMALGLLIPNPAAQMAARAALQGLAMRGLAEAGQRIMQLVHELIPLARPLLEIAGRAVASAVSEEGHVAKDSLKSEQSRALPGAPAPSAAPEIRPAALEDTTAGSSARPATSSSSSSAQGQAAVNAALSQIGTPYTWGGTGAGGYDCSGLTQWAWRQAGIELPRLAEQQTVGRQVTAAELQPGDLVVWDGHVAMYAGDGQIVEAGSPVQTNPLRTTNMGMAFKGFWRPTG</sequence>
<dbReference type="InterPro" id="IPR038765">
    <property type="entry name" value="Papain-like_cys_pep_sf"/>
</dbReference>
<dbReference type="GO" id="GO:0006508">
    <property type="term" value="P:proteolysis"/>
    <property type="evidence" value="ECO:0007669"/>
    <property type="project" value="UniProtKB-KW"/>
</dbReference>
<dbReference type="STRING" id="1686286.GCA_900092335_01258"/>
<feature type="compositionally biased region" description="Low complexity" evidence="5">
    <location>
        <begin position="194"/>
        <end position="209"/>
    </location>
</feature>
<protein>
    <submittedName>
        <fullName evidence="7">NlpC/P60 family protein</fullName>
    </submittedName>
</protein>
<dbReference type="RefSeq" id="WP_066510883.1">
    <property type="nucleotide sequence ID" value="NZ_JADPQA010000010.1"/>
</dbReference>
<evidence type="ECO:0000256" key="4">
    <source>
        <dbReference type="ARBA" id="ARBA00022807"/>
    </source>
</evidence>
<dbReference type="EMBL" id="VHIR01000003">
    <property type="protein sequence ID" value="TQE44136.1"/>
    <property type="molecule type" value="Genomic_DNA"/>
</dbReference>
<feature type="region of interest" description="Disordered" evidence="5">
    <location>
        <begin position="190"/>
        <end position="209"/>
    </location>
</feature>
<organism evidence="7 8">
    <name type="scientific">Corynebacterium phoceense</name>
    <dbReference type="NCBI Taxonomy" id="1686286"/>
    <lineage>
        <taxon>Bacteria</taxon>
        <taxon>Bacillati</taxon>
        <taxon>Actinomycetota</taxon>
        <taxon>Actinomycetes</taxon>
        <taxon>Mycobacteriales</taxon>
        <taxon>Corynebacteriaceae</taxon>
        <taxon>Corynebacterium</taxon>
    </lineage>
</organism>
<keyword evidence="8" id="KW-1185">Reference proteome</keyword>
<dbReference type="Gene3D" id="3.90.1720.10">
    <property type="entry name" value="endopeptidase domain like (from Nostoc punctiforme)"/>
    <property type="match status" value="1"/>
</dbReference>
<proteinExistence type="inferred from homology"/>
<evidence type="ECO:0000256" key="2">
    <source>
        <dbReference type="ARBA" id="ARBA00022670"/>
    </source>
</evidence>
<keyword evidence="4" id="KW-0788">Thiol protease</keyword>
<dbReference type="Pfam" id="PF00877">
    <property type="entry name" value="NLPC_P60"/>
    <property type="match status" value="1"/>
</dbReference>
<dbReference type="GO" id="GO:0008234">
    <property type="term" value="F:cysteine-type peptidase activity"/>
    <property type="evidence" value="ECO:0007669"/>
    <property type="project" value="UniProtKB-KW"/>
</dbReference>
<evidence type="ECO:0000256" key="3">
    <source>
        <dbReference type="ARBA" id="ARBA00022801"/>
    </source>
</evidence>
<dbReference type="InterPro" id="IPR051794">
    <property type="entry name" value="PG_Endopeptidase_C40"/>
</dbReference>
<dbReference type="PANTHER" id="PTHR47359:SF3">
    <property type="entry name" value="NLP_P60 DOMAIN-CONTAINING PROTEIN-RELATED"/>
    <property type="match status" value="1"/>
</dbReference>
<dbReference type="GeneID" id="79852504"/>
<evidence type="ECO:0000256" key="5">
    <source>
        <dbReference type="SAM" id="MobiDB-lite"/>
    </source>
</evidence>
<dbReference type="InterPro" id="IPR000064">
    <property type="entry name" value="NLP_P60_dom"/>
</dbReference>